<keyword evidence="1 4" id="KW-0597">Phosphoprotein</keyword>
<dbReference type="GO" id="GO:0032993">
    <property type="term" value="C:protein-DNA complex"/>
    <property type="evidence" value="ECO:0007669"/>
    <property type="project" value="TreeGrafter"/>
</dbReference>
<dbReference type="Proteomes" id="UP000007564">
    <property type="component" value="Chromosome"/>
</dbReference>
<dbReference type="InterPro" id="IPR039420">
    <property type="entry name" value="WalR-like"/>
</dbReference>
<dbReference type="KEGG" id="bbh:BN112_3392"/>
<dbReference type="HOGENOM" id="CLU_000445_30_0_4"/>
<dbReference type="InterPro" id="IPR036388">
    <property type="entry name" value="WH-like_DNA-bd_sf"/>
</dbReference>
<feature type="DNA-binding region" description="OmpR/PhoB-type" evidence="5">
    <location>
        <begin position="131"/>
        <end position="230"/>
    </location>
</feature>
<evidence type="ECO:0000313" key="8">
    <source>
        <dbReference type="EMBL" id="CCJ55306.1"/>
    </source>
</evidence>
<feature type="domain" description="OmpR/PhoB-type" evidence="7">
    <location>
        <begin position="131"/>
        <end position="230"/>
    </location>
</feature>
<organism evidence="8 9">
    <name type="scientific">Bordetella bronchiseptica 253</name>
    <dbReference type="NCBI Taxonomy" id="568707"/>
    <lineage>
        <taxon>Bacteria</taxon>
        <taxon>Pseudomonadati</taxon>
        <taxon>Pseudomonadota</taxon>
        <taxon>Betaproteobacteria</taxon>
        <taxon>Burkholderiales</taxon>
        <taxon>Alcaligenaceae</taxon>
        <taxon>Bordetella</taxon>
    </lineage>
</organism>
<dbReference type="InterPro" id="IPR001789">
    <property type="entry name" value="Sig_transdc_resp-reg_receiver"/>
</dbReference>
<proteinExistence type="predicted"/>
<feature type="domain" description="Response regulatory" evidence="6">
    <location>
        <begin position="6"/>
        <end position="121"/>
    </location>
</feature>
<dbReference type="SUPFAM" id="SSF52172">
    <property type="entry name" value="CheY-like"/>
    <property type="match status" value="1"/>
</dbReference>
<evidence type="ECO:0000256" key="4">
    <source>
        <dbReference type="PROSITE-ProRule" id="PRU00169"/>
    </source>
</evidence>
<evidence type="ECO:0000313" key="9">
    <source>
        <dbReference type="Proteomes" id="UP000007564"/>
    </source>
</evidence>
<dbReference type="PANTHER" id="PTHR48111">
    <property type="entry name" value="REGULATOR OF RPOS"/>
    <property type="match status" value="1"/>
</dbReference>
<keyword evidence="3 5" id="KW-0238">DNA-binding</keyword>
<dbReference type="SMART" id="SM00448">
    <property type="entry name" value="REC"/>
    <property type="match status" value="1"/>
</dbReference>
<dbReference type="PANTHER" id="PTHR48111:SF40">
    <property type="entry name" value="PHOSPHATE REGULON TRANSCRIPTIONAL REGULATORY PROTEIN PHOB"/>
    <property type="match status" value="1"/>
</dbReference>
<protein>
    <submittedName>
        <fullName evidence="8">Probable two-component response regulator</fullName>
    </submittedName>
</protein>
<dbReference type="GO" id="GO:0005829">
    <property type="term" value="C:cytosol"/>
    <property type="evidence" value="ECO:0007669"/>
    <property type="project" value="TreeGrafter"/>
</dbReference>
<dbReference type="CDD" id="cd00383">
    <property type="entry name" value="trans_reg_C"/>
    <property type="match status" value="1"/>
</dbReference>
<dbReference type="PROSITE" id="PS50110">
    <property type="entry name" value="RESPONSE_REGULATORY"/>
    <property type="match status" value="1"/>
</dbReference>
<dbReference type="GO" id="GO:0000156">
    <property type="term" value="F:phosphorelay response regulator activity"/>
    <property type="evidence" value="ECO:0007669"/>
    <property type="project" value="TreeGrafter"/>
</dbReference>
<dbReference type="OrthoDB" id="9802426at2"/>
<name>A0A0C6PAD7_BORBO</name>
<feature type="modified residue" description="4-aspartylphosphate" evidence="4">
    <location>
        <position position="55"/>
    </location>
</feature>
<evidence type="ECO:0000256" key="1">
    <source>
        <dbReference type="ARBA" id="ARBA00022553"/>
    </source>
</evidence>
<dbReference type="AlphaFoldDB" id="A0A0C6PAD7"/>
<dbReference type="EMBL" id="HE965806">
    <property type="protein sequence ID" value="CCJ55306.1"/>
    <property type="molecule type" value="Genomic_DNA"/>
</dbReference>
<accession>A0A0C6PAD7</accession>
<evidence type="ECO:0000256" key="5">
    <source>
        <dbReference type="PROSITE-ProRule" id="PRU01091"/>
    </source>
</evidence>
<dbReference type="Gene3D" id="1.10.10.10">
    <property type="entry name" value="Winged helix-like DNA-binding domain superfamily/Winged helix DNA-binding domain"/>
    <property type="match status" value="1"/>
</dbReference>
<dbReference type="GeneID" id="56481297"/>
<evidence type="ECO:0000259" key="7">
    <source>
        <dbReference type="PROSITE" id="PS51755"/>
    </source>
</evidence>
<gene>
    <name evidence="8" type="ORF">BN112_3392</name>
</gene>
<sequence length="244" mass="27406">MSQRMKIASLEDDLDQAQHIQQVLSAAGYTCTSYPRSLDLLAALRVQAFDLILLDWQLPDMNGDEVVRRLRTSYGFAVPIIFLTSRDQESDLVQGLQAGADDYIVKPMRPAELLARVAALLRRSQGALPDYLPFSVAGYRIDPNERSIALDGQVVPLPPKEFELAQLFFRNIGRLLSRDVLAESVWNREIPATSRTLDTHLSNIRQKLQLRPQNGVRLSSSYALGYRLELVSDPQPQADDAKDD</sequence>
<dbReference type="InterPro" id="IPR001867">
    <property type="entry name" value="OmpR/PhoB-type_DNA-bd"/>
</dbReference>
<reference evidence="8 9" key="1">
    <citation type="journal article" date="2012" name="BMC Genomics">
        <title>Comparative genomics of the classical Bordetella subspecies: the evolution and exchange of virulence-associated diversity amongst closely related pathogens.</title>
        <authorList>
            <person name="Park J."/>
            <person name="Zhang Y."/>
            <person name="Buboltz A.M."/>
            <person name="Zhang X."/>
            <person name="Schuster S.C."/>
            <person name="Ahuja U."/>
            <person name="Liu M."/>
            <person name="Miller J.F."/>
            <person name="Sebaihia M."/>
            <person name="Bentley S.D."/>
            <person name="Parkhill J."/>
            <person name="Harvill E.T."/>
        </authorList>
    </citation>
    <scope>NUCLEOTIDE SEQUENCE [LARGE SCALE GENOMIC DNA]</scope>
    <source>
        <strain evidence="8 9">253</strain>
    </source>
</reference>
<dbReference type="PROSITE" id="PS51755">
    <property type="entry name" value="OMPR_PHOB"/>
    <property type="match status" value="1"/>
</dbReference>
<dbReference type="Gene3D" id="3.40.50.2300">
    <property type="match status" value="1"/>
</dbReference>
<dbReference type="SMART" id="SM00862">
    <property type="entry name" value="Trans_reg_C"/>
    <property type="match status" value="1"/>
</dbReference>
<dbReference type="Gene3D" id="6.10.250.690">
    <property type="match status" value="1"/>
</dbReference>
<evidence type="ECO:0000256" key="3">
    <source>
        <dbReference type="ARBA" id="ARBA00023125"/>
    </source>
</evidence>
<dbReference type="GO" id="GO:0000976">
    <property type="term" value="F:transcription cis-regulatory region binding"/>
    <property type="evidence" value="ECO:0007669"/>
    <property type="project" value="TreeGrafter"/>
</dbReference>
<evidence type="ECO:0000256" key="2">
    <source>
        <dbReference type="ARBA" id="ARBA00023012"/>
    </source>
</evidence>
<dbReference type="RefSeq" id="WP_003806896.1">
    <property type="nucleotide sequence ID" value="NC_019382.1"/>
</dbReference>
<evidence type="ECO:0000259" key="6">
    <source>
        <dbReference type="PROSITE" id="PS50110"/>
    </source>
</evidence>
<dbReference type="Pfam" id="PF00486">
    <property type="entry name" value="Trans_reg_C"/>
    <property type="match status" value="1"/>
</dbReference>
<keyword evidence="2" id="KW-0902">Two-component regulatory system</keyword>
<dbReference type="GO" id="GO:0006355">
    <property type="term" value="P:regulation of DNA-templated transcription"/>
    <property type="evidence" value="ECO:0007669"/>
    <property type="project" value="InterPro"/>
</dbReference>
<dbReference type="Pfam" id="PF00072">
    <property type="entry name" value="Response_reg"/>
    <property type="match status" value="1"/>
</dbReference>
<dbReference type="InterPro" id="IPR011006">
    <property type="entry name" value="CheY-like_superfamily"/>
</dbReference>